<evidence type="ECO:0000313" key="1">
    <source>
        <dbReference type="EMBL" id="CRY53616.1"/>
    </source>
</evidence>
<proteinExistence type="predicted"/>
<evidence type="ECO:0000313" key="2">
    <source>
        <dbReference type="Proteomes" id="UP000043316"/>
    </source>
</evidence>
<dbReference type="InterPro" id="IPR009950">
    <property type="entry name" value="DUF1480"/>
</dbReference>
<dbReference type="RefSeq" id="WP_019210220.1">
    <property type="nucleotide sequence ID" value="NZ_CWJI01000001.1"/>
</dbReference>
<accession>A0A0H5M973</accession>
<dbReference type="AlphaFoldDB" id="A0A0H5M973"/>
<dbReference type="Proteomes" id="UP000043316">
    <property type="component" value="Unassembled WGS sequence"/>
</dbReference>
<dbReference type="Pfam" id="PF07351">
    <property type="entry name" value="DUF1480"/>
    <property type="match status" value="1"/>
</dbReference>
<organism evidence="1 2">
    <name type="scientific">Yersinia intermedia</name>
    <dbReference type="NCBI Taxonomy" id="631"/>
    <lineage>
        <taxon>Bacteria</taxon>
        <taxon>Pseudomonadati</taxon>
        <taxon>Pseudomonadota</taxon>
        <taxon>Gammaproteobacteria</taxon>
        <taxon>Enterobacterales</taxon>
        <taxon>Yersiniaceae</taxon>
        <taxon>Yersinia</taxon>
    </lineage>
</organism>
<protein>
    <submittedName>
        <fullName evidence="1">Protein of uncharacterized function (DUF1480)</fullName>
    </submittedName>
</protein>
<gene>
    <name evidence="1" type="ORF">ERS008476_00515</name>
</gene>
<name>A0A0H5M973_YERIN</name>
<sequence length="80" mass="9105">MVKTVVKIRSFEVDDAVLAAPLEKSENILSIPCKSDPDLCMQLDGWDEHTSIPATLDGNDRLLYKQHYDQNQDAWIMKVT</sequence>
<dbReference type="EMBL" id="CWJI01000001">
    <property type="protein sequence ID" value="CRY53616.1"/>
    <property type="molecule type" value="Genomic_DNA"/>
</dbReference>
<dbReference type="GeneID" id="61814855"/>
<reference evidence="2" key="1">
    <citation type="submission" date="2015-03" db="EMBL/GenBank/DDBJ databases">
        <authorList>
            <consortium name="Pathogen Informatics"/>
        </authorList>
    </citation>
    <scope>NUCLEOTIDE SEQUENCE [LARGE SCALE GENOMIC DNA]</scope>
    <source>
        <strain evidence="2">R148</strain>
    </source>
</reference>